<gene>
    <name evidence="7" type="ORF">KUF71_010116</name>
</gene>
<evidence type="ECO:0000256" key="6">
    <source>
        <dbReference type="SAM" id="MobiDB-lite"/>
    </source>
</evidence>
<dbReference type="PANTHER" id="PTHR13364">
    <property type="entry name" value="DEFECTIVE SPERMATOGENESIS PROTEIN 39"/>
    <property type="match status" value="1"/>
</dbReference>
<comment type="subcellular location">
    <subcellularLocation>
        <location evidence="2">Cytoplasmic vesicle</location>
    </subcellularLocation>
    <subcellularLocation>
        <location evidence="1">Early endosome</location>
    </subcellularLocation>
    <subcellularLocation>
        <location evidence="3">Late endosome</location>
    </subcellularLocation>
</comment>
<dbReference type="Proteomes" id="UP001219518">
    <property type="component" value="Unassembled WGS sequence"/>
</dbReference>
<evidence type="ECO:0000256" key="4">
    <source>
        <dbReference type="ARBA" id="ARBA00022753"/>
    </source>
</evidence>
<dbReference type="GO" id="GO:0005770">
    <property type="term" value="C:late endosome"/>
    <property type="evidence" value="ECO:0007669"/>
    <property type="project" value="UniProtKB-SubCell"/>
</dbReference>
<dbReference type="GO" id="GO:0006886">
    <property type="term" value="P:intracellular protein transport"/>
    <property type="evidence" value="ECO:0007669"/>
    <property type="project" value="TreeGrafter"/>
</dbReference>
<dbReference type="AlphaFoldDB" id="A0AAE1HGR0"/>
<keyword evidence="8" id="KW-1185">Reference proteome</keyword>
<keyword evidence="4" id="KW-0967">Endosome</keyword>
<dbReference type="InterPro" id="IPR040057">
    <property type="entry name" value="Spe-39"/>
</dbReference>
<dbReference type="PANTHER" id="PTHR13364:SF6">
    <property type="entry name" value="SPERMATOGENESIS-DEFECTIVE PROTEIN 39 HOMOLOG"/>
    <property type="match status" value="1"/>
</dbReference>
<feature type="region of interest" description="Disordered" evidence="6">
    <location>
        <begin position="1"/>
        <end position="24"/>
    </location>
</feature>
<sequence>MARQDTEGEDFWNSSSIKSFNFDEDEPGGGLFGVSKSGTARLSQQVRASLPGEEYGGNSDSLMGSTSTTSSTTALPLHTLISDKCLTILMDADHPDTAYGDPMKRVMKPDEEIRMLRRQVQERWDEPPVEITIKHIFLGRPHSLESYRSLSSKRALLDAAICLGDGNAILEVILFLAHTLKKSLLHQILAANPIAAAHYARYLATRLQAAELTDLLVMLGKSREAAMKQYQLCSATQNVQRQIQKLRSCISSHFVQGDSPLKKLAQNHVALLEWELAVGEIDKENLIGKSAVECLAHACRLHWDDPRGSPTNPFSLAQFHGINEKQIHWTILSERASQQAWPDIDSVFITKNWIGSGSKLKLAIPIDKVVIQLHSKGAPSDVLCKYLGFVDSYEKRISLAQKVGCHKTVIDSYGALRDRQGLQGYKATLHPGSEEFLYAEGVLRVSTTKWKN</sequence>
<dbReference type="GO" id="GO:0007034">
    <property type="term" value="P:vacuolar transport"/>
    <property type="evidence" value="ECO:0007669"/>
    <property type="project" value="TreeGrafter"/>
</dbReference>
<protein>
    <submittedName>
        <fullName evidence="7">Spermatogenesis-defective protein 39-like protein</fullName>
    </submittedName>
</protein>
<accession>A0AAE1HGR0</accession>
<comment type="caution">
    <text evidence="7">The sequence shown here is derived from an EMBL/GenBank/DDBJ whole genome shotgun (WGS) entry which is preliminary data.</text>
</comment>
<dbReference type="GO" id="GO:0005769">
    <property type="term" value="C:early endosome"/>
    <property type="evidence" value="ECO:0007669"/>
    <property type="project" value="UniProtKB-SubCell"/>
</dbReference>
<evidence type="ECO:0000256" key="1">
    <source>
        <dbReference type="ARBA" id="ARBA00004412"/>
    </source>
</evidence>
<name>A0AAE1HGR0_9NEOP</name>
<keyword evidence="5" id="KW-0968">Cytoplasmic vesicle</keyword>
<reference evidence="7" key="2">
    <citation type="journal article" date="2023" name="BMC Genomics">
        <title>Pest status, molecular evolution, and epigenetic factors derived from the genome assembly of Frankliniella fusca, a thysanopteran phytovirus vector.</title>
        <authorList>
            <person name="Catto M.A."/>
            <person name="Labadie P.E."/>
            <person name="Jacobson A.L."/>
            <person name="Kennedy G.G."/>
            <person name="Srinivasan R."/>
            <person name="Hunt B.G."/>
        </authorList>
    </citation>
    <scope>NUCLEOTIDE SEQUENCE</scope>
    <source>
        <strain evidence="7">PL_HMW_Pooled</strain>
    </source>
</reference>
<dbReference type="EMBL" id="JAHWGI010001023">
    <property type="protein sequence ID" value="KAK3920879.1"/>
    <property type="molecule type" value="Genomic_DNA"/>
</dbReference>
<evidence type="ECO:0000313" key="8">
    <source>
        <dbReference type="Proteomes" id="UP001219518"/>
    </source>
</evidence>
<reference evidence="7" key="1">
    <citation type="submission" date="2021-07" db="EMBL/GenBank/DDBJ databases">
        <authorList>
            <person name="Catto M.A."/>
            <person name="Jacobson A."/>
            <person name="Kennedy G."/>
            <person name="Labadie P."/>
            <person name="Hunt B.G."/>
            <person name="Srinivasan R."/>
        </authorList>
    </citation>
    <scope>NUCLEOTIDE SEQUENCE</scope>
    <source>
        <strain evidence="7">PL_HMW_Pooled</strain>
        <tissue evidence="7">Head</tissue>
    </source>
</reference>
<evidence type="ECO:0000256" key="2">
    <source>
        <dbReference type="ARBA" id="ARBA00004541"/>
    </source>
</evidence>
<evidence type="ECO:0000256" key="3">
    <source>
        <dbReference type="ARBA" id="ARBA00004603"/>
    </source>
</evidence>
<proteinExistence type="predicted"/>
<evidence type="ECO:0000256" key="5">
    <source>
        <dbReference type="ARBA" id="ARBA00023329"/>
    </source>
</evidence>
<evidence type="ECO:0000313" key="7">
    <source>
        <dbReference type="EMBL" id="KAK3920879.1"/>
    </source>
</evidence>
<organism evidence="7 8">
    <name type="scientific">Frankliniella fusca</name>
    <dbReference type="NCBI Taxonomy" id="407009"/>
    <lineage>
        <taxon>Eukaryota</taxon>
        <taxon>Metazoa</taxon>
        <taxon>Ecdysozoa</taxon>
        <taxon>Arthropoda</taxon>
        <taxon>Hexapoda</taxon>
        <taxon>Insecta</taxon>
        <taxon>Pterygota</taxon>
        <taxon>Neoptera</taxon>
        <taxon>Paraneoptera</taxon>
        <taxon>Thysanoptera</taxon>
        <taxon>Terebrantia</taxon>
        <taxon>Thripoidea</taxon>
        <taxon>Thripidae</taxon>
        <taxon>Frankliniella</taxon>
    </lineage>
</organism>